<keyword evidence="3" id="KW-1185">Reference proteome</keyword>
<keyword evidence="1" id="KW-0812">Transmembrane</keyword>
<dbReference type="Proteomes" id="UP000597656">
    <property type="component" value="Unassembled WGS sequence"/>
</dbReference>
<name>A0ABQ2HWV8_9PSEU</name>
<keyword evidence="1" id="KW-1133">Transmembrane helix</keyword>
<accession>A0ABQ2HWV8</accession>
<protein>
    <recommendedName>
        <fullName evidence="4">Amino acid transporter</fullName>
    </recommendedName>
</protein>
<evidence type="ECO:0008006" key="4">
    <source>
        <dbReference type="Google" id="ProtNLM"/>
    </source>
</evidence>
<feature type="transmembrane region" description="Helical" evidence="1">
    <location>
        <begin position="20"/>
        <end position="37"/>
    </location>
</feature>
<sequence>MLTLILLYALVENVIEKPDGITISLFFILGIIAISLVSRVTRTTELRVEHIELDETARRFVTDSLIHDGALTIIANRRQAGDATEYAEKEAEQRGTNPVPGTADVIFLEIDVVDPSDFSDVLQVRGVEVDGHRILCAGSPAAPNAIAAILLALRDATGVRPHCHFAWSEGNPLGHLFRYLLLGRGDTAPVVREIIRASERDPGRRPGIHVGG</sequence>
<proteinExistence type="predicted"/>
<evidence type="ECO:0000313" key="3">
    <source>
        <dbReference type="Proteomes" id="UP000597656"/>
    </source>
</evidence>
<evidence type="ECO:0000256" key="1">
    <source>
        <dbReference type="SAM" id="Phobius"/>
    </source>
</evidence>
<evidence type="ECO:0000313" key="2">
    <source>
        <dbReference type="EMBL" id="GGM94056.1"/>
    </source>
</evidence>
<gene>
    <name evidence="2" type="ORF">GCM10011609_34390</name>
</gene>
<comment type="caution">
    <text evidence="2">The sequence shown here is derived from an EMBL/GenBank/DDBJ whole genome shotgun (WGS) entry which is preliminary data.</text>
</comment>
<keyword evidence="1" id="KW-0472">Membrane</keyword>
<dbReference type="EMBL" id="BMNC01000004">
    <property type="protein sequence ID" value="GGM94056.1"/>
    <property type="molecule type" value="Genomic_DNA"/>
</dbReference>
<organism evidence="2 3">
    <name type="scientific">Lentzea pudingi</name>
    <dbReference type="NCBI Taxonomy" id="1789439"/>
    <lineage>
        <taxon>Bacteria</taxon>
        <taxon>Bacillati</taxon>
        <taxon>Actinomycetota</taxon>
        <taxon>Actinomycetes</taxon>
        <taxon>Pseudonocardiales</taxon>
        <taxon>Pseudonocardiaceae</taxon>
        <taxon>Lentzea</taxon>
    </lineage>
</organism>
<reference evidence="3" key="1">
    <citation type="journal article" date="2019" name="Int. J. Syst. Evol. Microbiol.">
        <title>The Global Catalogue of Microorganisms (GCM) 10K type strain sequencing project: providing services to taxonomists for standard genome sequencing and annotation.</title>
        <authorList>
            <consortium name="The Broad Institute Genomics Platform"/>
            <consortium name="The Broad Institute Genome Sequencing Center for Infectious Disease"/>
            <person name="Wu L."/>
            <person name="Ma J."/>
        </authorList>
    </citation>
    <scope>NUCLEOTIDE SEQUENCE [LARGE SCALE GENOMIC DNA]</scope>
    <source>
        <strain evidence="3">CGMCC 4.7319</strain>
    </source>
</reference>